<protein>
    <submittedName>
        <fullName evidence="5">Hemolysin family protein</fullName>
    </submittedName>
</protein>
<organism evidence="5 6">
    <name type="scientific">Ohessyouella blattaphilus</name>
    <dbReference type="NCBI Taxonomy" id="2949333"/>
    <lineage>
        <taxon>Bacteria</taxon>
        <taxon>Bacillati</taxon>
        <taxon>Bacillota</taxon>
        <taxon>Clostridia</taxon>
        <taxon>Lachnospirales</taxon>
        <taxon>Lachnospiraceae</taxon>
        <taxon>Ohessyouella</taxon>
    </lineage>
</organism>
<feature type="domain" description="CBS" evidence="4">
    <location>
        <begin position="47"/>
        <end position="108"/>
    </location>
</feature>
<feature type="domain" description="CBS" evidence="4">
    <location>
        <begin position="115"/>
        <end position="176"/>
    </location>
</feature>
<dbReference type="RefSeq" id="WP_262068087.1">
    <property type="nucleotide sequence ID" value="NZ_JAMXOC010000002.1"/>
</dbReference>
<evidence type="ECO:0000256" key="1">
    <source>
        <dbReference type="ARBA" id="ARBA00022737"/>
    </source>
</evidence>
<dbReference type="InterPro" id="IPR046342">
    <property type="entry name" value="CBS_dom_sf"/>
</dbReference>
<dbReference type="Proteomes" id="UP001523565">
    <property type="component" value="Unassembled WGS sequence"/>
</dbReference>
<dbReference type="SMART" id="SM01091">
    <property type="entry name" value="CorC_HlyC"/>
    <property type="match status" value="1"/>
</dbReference>
<dbReference type="PANTHER" id="PTHR43099:SF2">
    <property type="entry name" value="UPF0053 PROTEIN YRKA"/>
    <property type="match status" value="1"/>
</dbReference>
<keyword evidence="6" id="KW-1185">Reference proteome</keyword>
<dbReference type="Pfam" id="PF03471">
    <property type="entry name" value="CorC_HlyC"/>
    <property type="match status" value="1"/>
</dbReference>
<dbReference type="Gene3D" id="3.10.580.10">
    <property type="entry name" value="CBS-domain"/>
    <property type="match status" value="1"/>
</dbReference>
<evidence type="ECO:0000313" key="6">
    <source>
        <dbReference type="Proteomes" id="UP001523565"/>
    </source>
</evidence>
<accession>A0ABT1EHC9</accession>
<evidence type="ECO:0000259" key="4">
    <source>
        <dbReference type="PROSITE" id="PS51371"/>
    </source>
</evidence>
<dbReference type="CDD" id="cd04590">
    <property type="entry name" value="CBS_pair_CorC_HlyC_assoc"/>
    <property type="match status" value="1"/>
</dbReference>
<proteinExistence type="predicted"/>
<dbReference type="SUPFAM" id="SSF54631">
    <property type="entry name" value="CBS-domain pair"/>
    <property type="match status" value="1"/>
</dbReference>
<evidence type="ECO:0000256" key="3">
    <source>
        <dbReference type="PROSITE-ProRule" id="PRU00703"/>
    </source>
</evidence>
<evidence type="ECO:0000256" key="2">
    <source>
        <dbReference type="ARBA" id="ARBA00023122"/>
    </source>
</evidence>
<keyword evidence="2 3" id="KW-0129">CBS domain</keyword>
<dbReference type="InterPro" id="IPR044751">
    <property type="entry name" value="Ion_transp-like_CBS"/>
</dbReference>
<dbReference type="InterPro" id="IPR000644">
    <property type="entry name" value="CBS_dom"/>
</dbReference>
<dbReference type="InterPro" id="IPR016169">
    <property type="entry name" value="FAD-bd_PCMH_sub2"/>
</dbReference>
<dbReference type="Gene3D" id="3.30.465.10">
    <property type="match status" value="1"/>
</dbReference>
<dbReference type="InterPro" id="IPR005170">
    <property type="entry name" value="Transptr-assoc_dom"/>
</dbReference>
<dbReference type="EMBL" id="JAMZFV010000002">
    <property type="protein sequence ID" value="MCP1109182.1"/>
    <property type="molecule type" value="Genomic_DNA"/>
</dbReference>
<dbReference type="InterPro" id="IPR036318">
    <property type="entry name" value="FAD-bd_PCMH-like_sf"/>
</dbReference>
<dbReference type="InterPro" id="IPR051676">
    <property type="entry name" value="UPF0053_domain"/>
</dbReference>
<sequence>MEDGSIFQRMKNLFAEEEEMNEEITQEALGLVKNIFRYVSKDAKDIMTHRKNIIALDEEITLEAALNTMLQAPYSRFPVYKDSIDEIVGIMHLRDAMTTFLNEDLRQKALKDLEHLPRMVSFIPETKNIDSVFKQMQEEKNHLAIVLDEYGQTSGLVAMEDILEEIVGNILDEHDEEEEQVAPQGDGSYVVDGLTELEEVEELIPLTFEKEDYGTLNGFLIDELDRIPSADEHCEVLYDGYKFTILGMDNNTIDKVKIEKIGV</sequence>
<dbReference type="Pfam" id="PF00571">
    <property type="entry name" value="CBS"/>
    <property type="match status" value="2"/>
</dbReference>
<comment type="caution">
    <text evidence="5">The sequence shown here is derived from an EMBL/GenBank/DDBJ whole genome shotgun (WGS) entry which is preliminary data.</text>
</comment>
<name>A0ABT1EHC9_9FIRM</name>
<dbReference type="PANTHER" id="PTHR43099">
    <property type="entry name" value="UPF0053 PROTEIN YRKA"/>
    <property type="match status" value="1"/>
</dbReference>
<evidence type="ECO:0000313" key="5">
    <source>
        <dbReference type="EMBL" id="MCP1109182.1"/>
    </source>
</evidence>
<keyword evidence="1" id="KW-0677">Repeat</keyword>
<reference evidence="5 6" key="1">
    <citation type="journal article" date="2022" name="Genome Biol. Evol.">
        <title>Host diet, physiology and behaviors set the stage for Lachnospiraceae cladogenesis.</title>
        <authorList>
            <person name="Vera-Ponce De Leon A."/>
            <person name="Schneider M."/>
            <person name="Jahnes B.C."/>
            <person name="Sadowski V."/>
            <person name="Camuy-Velez L.A."/>
            <person name="Duan J."/>
            <person name="Sabree Z.L."/>
        </authorList>
    </citation>
    <scope>NUCLEOTIDE SEQUENCE [LARGE SCALE GENOMIC DNA]</scope>
    <source>
        <strain evidence="5 6">PAL227</strain>
    </source>
</reference>
<dbReference type="SUPFAM" id="SSF56176">
    <property type="entry name" value="FAD-binding/transporter-associated domain-like"/>
    <property type="match status" value="1"/>
</dbReference>
<gene>
    <name evidence="5" type="ORF">NK118_02845</name>
</gene>
<dbReference type="PROSITE" id="PS51371">
    <property type="entry name" value="CBS"/>
    <property type="match status" value="2"/>
</dbReference>